<dbReference type="EMBL" id="JAZGQK010000032">
    <property type="protein sequence ID" value="MEE6262890.1"/>
    <property type="molecule type" value="Genomic_DNA"/>
</dbReference>
<dbReference type="InterPro" id="IPR033119">
    <property type="entry name" value="GH11_AS_2"/>
</dbReference>
<evidence type="ECO:0000256" key="6">
    <source>
        <dbReference type="ARBA" id="ARBA00023277"/>
    </source>
</evidence>
<keyword evidence="15" id="KW-1185">Reference proteome</keyword>
<dbReference type="PROSITE" id="PS51761">
    <property type="entry name" value="GH11_3"/>
    <property type="match status" value="1"/>
</dbReference>
<evidence type="ECO:0000313" key="15">
    <source>
        <dbReference type="Proteomes" id="UP001332243"/>
    </source>
</evidence>
<feature type="chain" id="PRO_5047141948" description="Endo-1,4-beta-xylanase" evidence="12">
    <location>
        <begin position="42"/>
        <end position="262"/>
    </location>
</feature>
<dbReference type="GO" id="GO:0016787">
    <property type="term" value="F:hydrolase activity"/>
    <property type="evidence" value="ECO:0007669"/>
    <property type="project" value="UniProtKB-KW"/>
</dbReference>
<dbReference type="Pfam" id="PF00457">
    <property type="entry name" value="Glyco_hydro_11"/>
    <property type="match status" value="1"/>
</dbReference>
<dbReference type="Gene3D" id="2.60.120.180">
    <property type="match status" value="1"/>
</dbReference>
<proteinExistence type="inferred from homology"/>
<dbReference type="Proteomes" id="UP001332243">
    <property type="component" value="Unassembled WGS sequence"/>
</dbReference>
<evidence type="ECO:0000256" key="12">
    <source>
        <dbReference type="SAM" id="SignalP"/>
    </source>
</evidence>
<keyword evidence="6 9" id="KW-0119">Carbohydrate metabolism</keyword>
<dbReference type="PROSITE" id="PS00777">
    <property type="entry name" value="GH11_2"/>
    <property type="match status" value="1"/>
</dbReference>
<evidence type="ECO:0000256" key="9">
    <source>
        <dbReference type="PROSITE-ProRule" id="PRU01097"/>
    </source>
</evidence>
<dbReference type="PROSITE" id="PS00776">
    <property type="entry name" value="GH11_1"/>
    <property type="match status" value="1"/>
</dbReference>
<feature type="compositionally biased region" description="Low complexity" evidence="11">
    <location>
        <begin position="241"/>
        <end position="250"/>
    </location>
</feature>
<evidence type="ECO:0000256" key="8">
    <source>
        <dbReference type="ARBA" id="ARBA00023326"/>
    </source>
</evidence>
<comment type="similarity">
    <text evidence="9 10">Belongs to the glycosyl hydrolase 11 (cellulase G) family.</text>
</comment>
<dbReference type="PANTHER" id="PTHR46828:SF2">
    <property type="entry name" value="ENDO-1,4-BETA-XYLANASE A-RELATED"/>
    <property type="match status" value="1"/>
</dbReference>
<dbReference type="InterPro" id="IPR018208">
    <property type="entry name" value="GH11_AS_1"/>
</dbReference>
<evidence type="ECO:0000256" key="10">
    <source>
        <dbReference type="RuleBase" id="RU362015"/>
    </source>
</evidence>
<feature type="active site" description="Nucleophile" evidence="9">
    <location>
        <position position="130"/>
    </location>
</feature>
<evidence type="ECO:0000256" key="3">
    <source>
        <dbReference type="ARBA" id="ARBA00012590"/>
    </source>
</evidence>
<dbReference type="InterPro" id="IPR013319">
    <property type="entry name" value="GH11/12"/>
</dbReference>
<protein>
    <recommendedName>
        <fullName evidence="3 9">Endo-1,4-beta-xylanase</fullName>
        <ecNumber evidence="3 9">3.2.1.8</ecNumber>
    </recommendedName>
</protein>
<dbReference type="InterPro" id="IPR013320">
    <property type="entry name" value="ConA-like_dom_sf"/>
</dbReference>
<evidence type="ECO:0000256" key="2">
    <source>
        <dbReference type="ARBA" id="ARBA00004851"/>
    </source>
</evidence>
<dbReference type="PANTHER" id="PTHR46828">
    <property type="entry name" value="ENDO-1,4-BETA-XYLANASE A-RELATED"/>
    <property type="match status" value="1"/>
</dbReference>
<feature type="active site" description="Proton donor" evidence="9">
    <location>
        <position position="221"/>
    </location>
</feature>
<name>A0ABU7S260_9ACTN</name>
<evidence type="ECO:0000256" key="1">
    <source>
        <dbReference type="ARBA" id="ARBA00000681"/>
    </source>
</evidence>
<dbReference type="RefSeq" id="WP_331217830.1">
    <property type="nucleotide sequence ID" value="NZ_JAZGQK010000032.1"/>
</dbReference>
<dbReference type="PRINTS" id="PR00911">
    <property type="entry name" value="GLHYDRLASE11"/>
</dbReference>
<comment type="catalytic activity">
    <reaction evidence="1 9 10">
        <text>Endohydrolysis of (1-&gt;4)-beta-D-xylosidic linkages in xylans.</text>
        <dbReference type="EC" id="3.2.1.8"/>
    </reaction>
</comment>
<sequence>MTEIPVRPVRQRGGRVRLLLGGACAVVLAVTAVTVAGTAQAEADRTVTANEEGTHNGYFFSYWKDSGNVTMTLGAAGSYRVQWASGTNNTIVGKGWNPGARRVVTYSGTWRSNGNSWLALYGWTRNPLIEYYVVETFGTLIPTAGASRLGTIQSDGGTYDIYRTRRVNQPSIDGTATFYQYWSVRRQKRVGGTITVGNHFDAWGQSGLQLGTHHYQILATEAYQSSGSSTITVSEVLGPQPSASTSGSEPSTPPPSTAEAIG</sequence>
<keyword evidence="8 9" id="KW-0624">Polysaccharide degradation</keyword>
<comment type="caution">
    <text evidence="14">The sequence shown here is derived from an EMBL/GenBank/DDBJ whole genome shotgun (WGS) entry which is preliminary data.</text>
</comment>
<keyword evidence="7 9" id="KW-0326">Glycosidase</keyword>
<dbReference type="SUPFAM" id="SSF49899">
    <property type="entry name" value="Concanavalin A-like lectins/glucanases"/>
    <property type="match status" value="1"/>
</dbReference>
<dbReference type="InterPro" id="IPR033123">
    <property type="entry name" value="GH11_dom"/>
</dbReference>
<keyword evidence="4 9" id="KW-0858">Xylan degradation</keyword>
<feature type="region of interest" description="Disordered" evidence="11">
    <location>
        <begin position="230"/>
        <end position="262"/>
    </location>
</feature>
<gene>
    <name evidence="14" type="ORF">V1633_30865</name>
</gene>
<evidence type="ECO:0000256" key="4">
    <source>
        <dbReference type="ARBA" id="ARBA00022651"/>
    </source>
</evidence>
<evidence type="ECO:0000256" key="5">
    <source>
        <dbReference type="ARBA" id="ARBA00022801"/>
    </source>
</evidence>
<evidence type="ECO:0000256" key="7">
    <source>
        <dbReference type="ARBA" id="ARBA00023295"/>
    </source>
</evidence>
<reference evidence="14 15" key="1">
    <citation type="submission" date="2024-01" db="EMBL/GenBank/DDBJ databases">
        <title>Genome insights into Plantactinospora sonchi sp. nov.</title>
        <authorList>
            <person name="Wang L."/>
        </authorList>
    </citation>
    <scope>NUCLEOTIDE SEQUENCE [LARGE SCALE GENOMIC DNA]</scope>
    <source>
        <strain evidence="14 15">NEAU-QY2</strain>
    </source>
</reference>
<evidence type="ECO:0000313" key="14">
    <source>
        <dbReference type="EMBL" id="MEE6262890.1"/>
    </source>
</evidence>
<keyword evidence="12" id="KW-0732">Signal</keyword>
<accession>A0ABU7S260</accession>
<dbReference type="InterPro" id="IPR001137">
    <property type="entry name" value="Glyco_hydro_11"/>
</dbReference>
<comment type="pathway">
    <text evidence="2 9 10">Glycan degradation; xylan degradation.</text>
</comment>
<feature type="signal peptide" evidence="12">
    <location>
        <begin position="1"/>
        <end position="41"/>
    </location>
</feature>
<evidence type="ECO:0000256" key="11">
    <source>
        <dbReference type="SAM" id="MobiDB-lite"/>
    </source>
</evidence>
<feature type="domain" description="GH11" evidence="13">
    <location>
        <begin position="46"/>
        <end position="234"/>
    </location>
</feature>
<evidence type="ECO:0000259" key="13">
    <source>
        <dbReference type="PROSITE" id="PS51761"/>
    </source>
</evidence>
<organism evidence="14 15">
    <name type="scientific">Plantactinospora sonchi</name>
    <dbReference type="NCBI Taxonomy" id="1544735"/>
    <lineage>
        <taxon>Bacteria</taxon>
        <taxon>Bacillati</taxon>
        <taxon>Actinomycetota</taxon>
        <taxon>Actinomycetes</taxon>
        <taxon>Micromonosporales</taxon>
        <taxon>Micromonosporaceae</taxon>
        <taxon>Plantactinospora</taxon>
    </lineage>
</organism>
<keyword evidence="5 9" id="KW-0378">Hydrolase</keyword>
<dbReference type="EC" id="3.2.1.8" evidence="3 9"/>